<feature type="compositionally biased region" description="Low complexity" evidence="1">
    <location>
        <begin position="172"/>
        <end position="185"/>
    </location>
</feature>
<dbReference type="EMBL" id="BAAARJ010000019">
    <property type="protein sequence ID" value="GAA2631002.1"/>
    <property type="molecule type" value="Genomic_DNA"/>
</dbReference>
<gene>
    <name evidence="2" type="ORF">GCM10009863_53310</name>
</gene>
<evidence type="ECO:0008006" key="4">
    <source>
        <dbReference type="Google" id="ProtNLM"/>
    </source>
</evidence>
<feature type="compositionally biased region" description="Low complexity" evidence="1">
    <location>
        <begin position="235"/>
        <end position="244"/>
    </location>
</feature>
<evidence type="ECO:0000256" key="1">
    <source>
        <dbReference type="SAM" id="MobiDB-lite"/>
    </source>
</evidence>
<dbReference type="Proteomes" id="UP001501447">
    <property type="component" value="Unassembled WGS sequence"/>
</dbReference>
<protein>
    <recommendedName>
        <fullName evidence="4">Nucleopolyhedrovirus P10 family protein</fullName>
    </recommendedName>
</protein>
<reference evidence="3" key="1">
    <citation type="journal article" date="2019" name="Int. J. Syst. Evol. Microbiol.">
        <title>The Global Catalogue of Microorganisms (GCM) 10K type strain sequencing project: providing services to taxonomists for standard genome sequencing and annotation.</title>
        <authorList>
            <consortium name="The Broad Institute Genomics Platform"/>
            <consortium name="The Broad Institute Genome Sequencing Center for Infectious Disease"/>
            <person name="Wu L."/>
            <person name="Ma J."/>
        </authorList>
    </citation>
    <scope>NUCLEOTIDE SEQUENCE [LARGE SCALE GENOMIC DNA]</scope>
    <source>
        <strain evidence="3">JCM 16373</strain>
    </source>
</reference>
<comment type="caution">
    <text evidence="2">The sequence shown here is derived from an EMBL/GenBank/DDBJ whole genome shotgun (WGS) entry which is preliminary data.</text>
</comment>
<proteinExistence type="predicted"/>
<accession>A0ABP6D3A5</accession>
<feature type="region of interest" description="Disordered" evidence="1">
    <location>
        <begin position="1"/>
        <end position="21"/>
    </location>
</feature>
<evidence type="ECO:0000313" key="3">
    <source>
        <dbReference type="Proteomes" id="UP001501447"/>
    </source>
</evidence>
<evidence type="ECO:0000313" key="2">
    <source>
        <dbReference type="EMBL" id="GAA2631002.1"/>
    </source>
</evidence>
<keyword evidence="3" id="KW-1185">Reference proteome</keyword>
<feature type="region of interest" description="Disordered" evidence="1">
    <location>
        <begin position="216"/>
        <end position="265"/>
    </location>
</feature>
<organism evidence="2 3">
    <name type="scientific">Streptomyces axinellae</name>
    <dbReference type="NCBI Taxonomy" id="552788"/>
    <lineage>
        <taxon>Bacteria</taxon>
        <taxon>Bacillati</taxon>
        <taxon>Actinomycetota</taxon>
        <taxon>Actinomycetes</taxon>
        <taxon>Kitasatosporales</taxon>
        <taxon>Streptomycetaceae</taxon>
        <taxon>Streptomyces</taxon>
    </lineage>
</organism>
<feature type="region of interest" description="Disordered" evidence="1">
    <location>
        <begin position="159"/>
        <end position="185"/>
    </location>
</feature>
<sequence length="318" mass="30872">MTAETAGAAESAGPTGTTAAARATTRLARAVRHQLGLGRLLPLGEAEDGAWVTEAAAATALGGAAARAVPGVRLSGVRLDLSDAETAGPAAVPPPPSALPPGPLTLTADLAVPADRPVPAVADDLRHALLAAAEREWGLPLRTVDLRVTELLDEPYPPAAAASGANGHDTSSGARAAAAPSGAPRAFVGSGGLAEEVAAAVLAVDGVDRLTPVLGPPLALSSGGPRPRAVTVTPADSGGAAETEAGTEAEADAAPGRNAQEAGSGHGGRHVLIQFALAPGHRAIGVARAVRTAAHLALAQGGDGPATVAVLITGVGPA</sequence>
<name>A0ABP6D3A5_9ACTN</name>
<dbReference type="RefSeq" id="WP_344569197.1">
    <property type="nucleotide sequence ID" value="NZ_BAAARJ010000019.1"/>
</dbReference>